<dbReference type="SUPFAM" id="SSF47459">
    <property type="entry name" value="HLH, helix-loop-helix DNA-binding domain"/>
    <property type="match status" value="1"/>
</dbReference>
<sequence length="376" mass="42197">SSSQQKPKTENFFALRLKQSIFQASMGFRSVYQSLTELFPQIDPKILRSVAIEHKHDADAAASVVISDMFPLSSPNSTQPLNKNKNKIFENTPNSKVERDMQTGDGSLSLSHWLQPSKLPHSYLALLNEESTPDVKPPPDFVVEKVVLPNRGAATGVGGGIRTMYSFDNIGASSLVKPSIRVQSQTNNHLSGSSSKVPVGRRSSRKSVQPWSPDYSEKLRSWKKRSNNNRDFSHLFGKGRDVPWKQSKRNNDKSYTSERERKQRIDSNIKTLGELLPHKVDGDNPELTLNAIISHVKLLQLQMKELSRSRLGGEPECHPMTFIEGYGHYIHHEQTMTKSLEEVMEDLLTNDFDAAANLLESKGLYLMSLSTFQGSC</sequence>
<evidence type="ECO:0000256" key="1">
    <source>
        <dbReference type="ARBA" id="ARBA00004123"/>
    </source>
</evidence>
<protein>
    <recommendedName>
        <fullName evidence="7">CUE domain-containing protein</fullName>
    </recommendedName>
</protein>
<dbReference type="KEGG" id="crb:17876174"/>
<dbReference type="InterPro" id="IPR036638">
    <property type="entry name" value="HLH_DNA-bd_sf"/>
</dbReference>
<dbReference type="STRING" id="81985.R0GAC4"/>
<evidence type="ECO:0000259" key="7">
    <source>
        <dbReference type="PROSITE" id="PS51140"/>
    </source>
</evidence>
<dbReference type="CDD" id="cd11393">
    <property type="entry name" value="bHLH_AtbHLH_like"/>
    <property type="match status" value="1"/>
</dbReference>
<evidence type="ECO:0000313" key="9">
    <source>
        <dbReference type="Proteomes" id="UP000029121"/>
    </source>
</evidence>
<feature type="compositionally biased region" description="Polar residues" evidence="6">
    <location>
        <begin position="184"/>
        <end position="196"/>
    </location>
</feature>
<dbReference type="GO" id="GO:0046983">
    <property type="term" value="F:protein dimerization activity"/>
    <property type="evidence" value="ECO:0007669"/>
    <property type="project" value="InterPro"/>
</dbReference>
<evidence type="ECO:0000256" key="3">
    <source>
        <dbReference type="ARBA" id="ARBA00023125"/>
    </source>
</evidence>
<dbReference type="eggNOG" id="ENOG502RY75">
    <property type="taxonomic scope" value="Eukaryota"/>
</dbReference>
<keyword evidence="3" id="KW-0238">DNA-binding</keyword>
<proteinExistence type="predicted"/>
<feature type="compositionally biased region" description="Basic and acidic residues" evidence="6">
    <location>
        <begin position="238"/>
        <end position="262"/>
    </location>
</feature>
<feature type="non-terminal residue" evidence="8">
    <location>
        <position position="1"/>
    </location>
</feature>
<evidence type="ECO:0000256" key="6">
    <source>
        <dbReference type="SAM" id="MobiDB-lite"/>
    </source>
</evidence>
<keyword evidence="5" id="KW-0539">Nucleus</keyword>
<organism evidence="8 9">
    <name type="scientific">Capsella rubella</name>
    <dbReference type="NCBI Taxonomy" id="81985"/>
    <lineage>
        <taxon>Eukaryota</taxon>
        <taxon>Viridiplantae</taxon>
        <taxon>Streptophyta</taxon>
        <taxon>Embryophyta</taxon>
        <taxon>Tracheophyta</taxon>
        <taxon>Spermatophyta</taxon>
        <taxon>Magnoliopsida</taxon>
        <taxon>eudicotyledons</taxon>
        <taxon>Gunneridae</taxon>
        <taxon>Pentapetalae</taxon>
        <taxon>rosids</taxon>
        <taxon>malvids</taxon>
        <taxon>Brassicales</taxon>
        <taxon>Brassicaceae</taxon>
        <taxon>Camelineae</taxon>
        <taxon>Capsella</taxon>
    </lineage>
</organism>
<comment type="subcellular location">
    <subcellularLocation>
        <location evidence="1">Nucleus</location>
    </subcellularLocation>
</comment>
<reference evidence="9" key="1">
    <citation type="journal article" date="2013" name="Nat. Genet.">
        <title>The Capsella rubella genome and the genomic consequences of rapid mating system evolution.</title>
        <authorList>
            <person name="Slotte T."/>
            <person name="Hazzouri K.M."/>
            <person name="Agren J.A."/>
            <person name="Koenig D."/>
            <person name="Maumus F."/>
            <person name="Guo Y.L."/>
            <person name="Steige K."/>
            <person name="Platts A.E."/>
            <person name="Escobar J.S."/>
            <person name="Newman L.K."/>
            <person name="Wang W."/>
            <person name="Mandakova T."/>
            <person name="Vello E."/>
            <person name="Smith L.M."/>
            <person name="Henz S.R."/>
            <person name="Steffen J."/>
            <person name="Takuno S."/>
            <person name="Brandvain Y."/>
            <person name="Coop G."/>
            <person name="Andolfatto P."/>
            <person name="Hu T.T."/>
            <person name="Blanchette M."/>
            <person name="Clark R.M."/>
            <person name="Quesneville H."/>
            <person name="Nordborg M."/>
            <person name="Gaut B.S."/>
            <person name="Lysak M.A."/>
            <person name="Jenkins J."/>
            <person name="Grimwood J."/>
            <person name="Chapman J."/>
            <person name="Prochnik S."/>
            <person name="Shu S."/>
            <person name="Rokhsar D."/>
            <person name="Schmutz J."/>
            <person name="Weigel D."/>
            <person name="Wright S.I."/>
        </authorList>
    </citation>
    <scope>NUCLEOTIDE SEQUENCE [LARGE SCALE GENOMIC DNA]</scope>
    <source>
        <strain evidence="9">cv. Monte Gargano</strain>
    </source>
</reference>
<accession>R0GAC4</accession>
<dbReference type="EMBL" id="KB870812">
    <property type="protein sequence ID" value="EOA13539.1"/>
    <property type="molecule type" value="Genomic_DNA"/>
</dbReference>
<keyword evidence="9" id="KW-1185">Reference proteome</keyword>
<dbReference type="GO" id="GO:0043130">
    <property type="term" value="F:ubiquitin binding"/>
    <property type="evidence" value="ECO:0007669"/>
    <property type="project" value="InterPro"/>
</dbReference>
<feature type="region of interest" description="Disordered" evidence="6">
    <location>
        <begin position="184"/>
        <end position="262"/>
    </location>
</feature>
<evidence type="ECO:0000256" key="4">
    <source>
        <dbReference type="ARBA" id="ARBA00023163"/>
    </source>
</evidence>
<gene>
    <name evidence="8" type="ORF">CARUB_v10026602mg</name>
</gene>
<evidence type="ECO:0000256" key="5">
    <source>
        <dbReference type="ARBA" id="ARBA00023242"/>
    </source>
</evidence>
<feature type="domain" description="CUE" evidence="7">
    <location>
        <begin position="27"/>
        <end position="74"/>
    </location>
</feature>
<dbReference type="PANTHER" id="PTHR48459:SF1">
    <property type="entry name" value="CUE DOMAIN-CONTAINING PROTEIN"/>
    <property type="match status" value="1"/>
</dbReference>
<keyword evidence="2" id="KW-0805">Transcription regulation</keyword>
<keyword evidence="4" id="KW-0804">Transcription</keyword>
<dbReference type="Proteomes" id="UP000029121">
    <property type="component" value="Unassembled WGS sequence"/>
</dbReference>
<name>R0GAC4_9BRAS</name>
<dbReference type="InterPro" id="IPR003892">
    <property type="entry name" value="CUE"/>
</dbReference>
<dbReference type="InterPro" id="IPR045239">
    <property type="entry name" value="bHLH95_bHLH"/>
</dbReference>
<dbReference type="OrthoDB" id="1627850at2759"/>
<dbReference type="PANTHER" id="PTHR48459">
    <property type="entry name" value="CUE DOMAIN-CONTAINING PROTEIN"/>
    <property type="match status" value="1"/>
</dbReference>
<dbReference type="AlphaFoldDB" id="R0GAC4"/>
<evidence type="ECO:0000313" key="8">
    <source>
        <dbReference type="EMBL" id="EOA13539.1"/>
    </source>
</evidence>
<dbReference type="PROSITE" id="PS51140">
    <property type="entry name" value="CUE"/>
    <property type="match status" value="1"/>
</dbReference>
<evidence type="ECO:0000256" key="2">
    <source>
        <dbReference type="ARBA" id="ARBA00023015"/>
    </source>
</evidence>
<dbReference type="GO" id="GO:0003677">
    <property type="term" value="F:DNA binding"/>
    <property type="evidence" value="ECO:0007669"/>
    <property type="project" value="UniProtKB-KW"/>
</dbReference>
<dbReference type="GO" id="GO:0005634">
    <property type="term" value="C:nucleus"/>
    <property type="evidence" value="ECO:0007669"/>
    <property type="project" value="UniProtKB-SubCell"/>
</dbReference>